<feature type="transmembrane region" description="Helical" evidence="6">
    <location>
        <begin position="63"/>
        <end position="84"/>
    </location>
</feature>
<feature type="transmembrane region" description="Helical" evidence="6">
    <location>
        <begin position="313"/>
        <end position="331"/>
    </location>
</feature>
<comment type="subcellular location">
    <subcellularLocation>
        <location evidence="1">Cell membrane</location>
        <topology evidence="1">Multi-pass membrane protein</topology>
    </subcellularLocation>
</comment>
<name>A0ABW4RT57_9ACTN</name>
<evidence type="ECO:0000313" key="9">
    <source>
        <dbReference type="Proteomes" id="UP001597326"/>
    </source>
</evidence>
<evidence type="ECO:0000256" key="5">
    <source>
        <dbReference type="ARBA" id="ARBA00023136"/>
    </source>
</evidence>
<sequence>MSSAPAVDEKPVRSLIPERMDKMPWSRFHWMVILGLGTAWILDGLEIQIVANGGFHDSLGMSNAQVGLTATIYLVGEVVGALIFGRLTDTLGRKKMFVTTLGLYLLGSAAAAFAPNMYIFWALRFIAGMGIGGEYSAINSAIDELMPGKYRGRVDLAINGTYWAGAMIGALISSYFLAEGRFDENLGWRLAFLVGPILGLVIIYMRRHIPESPRWLVTHGRGEEAEQIVSGIEADVKAQGKQLPHIDENAAMWIKAREGLTPKQIAWVFFKLYPSRTFLGLTLMITQSFLYNAIFFTSAMVLTNFYDKTAAEAALYFFAFAAGNLMGPLLLGHFFDTIGRRKMIGGTYSFAALVLLLSAVLFNNNSLTAMTHTLLWCLSFFFASAGASAGYLTVSEIFPLEVRGQAISYFFAIAQLVGATGPALFGWLVGDGSSRGPLFWGYVFASGVMLFGGLVAFKFGVDAEGKALEEIAPPLSSYDEHGNETLHIPV</sequence>
<dbReference type="SUPFAM" id="SSF103473">
    <property type="entry name" value="MFS general substrate transporter"/>
    <property type="match status" value="1"/>
</dbReference>
<dbReference type="InterPro" id="IPR005828">
    <property type="entry name" value="MFS_sugar_transport-like"/>
</dbReference>
<feature type="transmembrane region" description="Helical" evidence="6">
    <location>
        <begin position="28"/>
        <end position="51"/>
    </location>
</feature>
<proteinExistence type="predicted"/>
<dbReference type="CDD" id="cd17316">
    <property type="entry name" value="MFS_SV2_like"/>
    <property type="match status" value="1"/>
</dbReference>
<dbReference type="PANTHER" id="PTHR23511">
    <property type="entry name" value="SYNAPTIC VESICLE GLYCOPROTEIN 2"/>
    <property type="match status" value="1"/>
</dbReference>
<evidence type="ECO:0000256" key="3">
    <source>
        <dbReference type="ARBA" id="ARBA00022692"/>
    </source>
</evidence>
<feature type="transmembrane region" description="Helical" evidence="6">
    <location>
        <begin position="154"/>
        <end position="176"/>
    </location>
</feature>
<dbReference type="Gene3D" id="1.20.1250.20">
    <property type="entry name" value="MFS general substrate transporter like domains"/>
    <property type="match status" value="1"/>
</dbReference>
<evidence type="ECO:0000256" key="4">
    <source>
        <dbReference type="ARBA" id="ARBA00022989"/>
    </source>
</evidence>
<dbReference type="Pfam" id="PF00083">
    <property type="entry name" value="Sugar_tr"/>
    <property type="match status" value="1"/>
</dbReference>
<accession>A0ABW4RT57</accession>
<feature type="domain" description="Major facilitator superfamily (MFS) profile" evidence="7">
    <location>
        <begin position="30"/>
        <end position="464"/>
    </location>
</feature>
<dbReference type="RefSeq" id="WP_343872543.1">
    <property type="nucleotide sequence ID" value="NZ_BAAAIX010000009.1"/>
</dbReference>
<feature type="transmembrane region" description="Helical" evidence="6">
    <location>
        <begin position="343"/>
        <end position="361"/>
    </location>
</feature>
<dbReference type="EMBL" id="JBHUFZ010000011">
    <property type="protein sequence ID" value="MFD1889511.1"/>
    <property type="molecule type" value="Genomic_DNA"/>
</dbReference>
<evidence type="ECO:0000259" key="7">
    <source>
        <dbReference type="PROSITE" id="PS50850"/>
    </source>
</evidence>
<feature type="transmembrane region" description="Helical" evidence="6">
    <location>
        <begin position="373"/>
        <end position="394"/>
    </location>
</feature>
<keyword evidence="3 6" id="KW-0812">Transmembrane</keyword>
<keyword evidence="2" id="KW-0813">Transport</keyword>
<dbReference type="InterPro" id="IPR020846">
    <property type="entry name" value="MFS_dom"/>
</dbReference>
<gene>
    <name evidence="8" type="ORF">ACFSCS_04815</name>
</gene>
<evidence type="ECO:0000256" key="1">
    <source>
        <dbReference type="ARBA" id="ARBA00004651"/>
    </source>
</evidence>
<keyword evidence="5 6" id="KW-0472">Membrane</keyword>
<reference evidence="9" key="1">
    <citation type="journal article" date="2019" name="Int. J. Syst. Evol. Microbiol.">
        <title>The Global Catalogue of Microorganisms (GCM) 10K type strain sequencing project: providing services to taxonomists for standard genome sequencing and annotation.</title>
        <authorList>
            <consortium name="The Broad Institute Genomics Platform"/>
            <consortium name="The Broad Institute Genome Sequencing Center for Infectious Disease"/>
            <person name="Wu L."/>
            <person name="Ma J."/>
        </authorList>
    </citation>
    <scope>NUCLEOTIDE SEQUENCE [LARGE SCALE GENOMIC DNA]</scope>
    <source>
        <strain evidence="9">CAIM 431</strain>
    </source>
</reference>
<dbReference type="PROSITE" id="PS50850">
    <property type="entry name" value="MFS"/>
    <property type="match status" value="1"/>
</dbReference>
<feature type="transmembrane region" description="Helical" evidence="6">
    <location>
        <begin position="406"/>
        <end position="427"/>
    </location>
</feature>
<feature type="transmembrane region" description="Helical" evidence="6">
    <location>
        <begin position="439"/>
        <end position="457"/>
    </location>
</feature>
<feature type="transmembrane region" description="Helical" evidence="6">
    <location>
        <begin position="188"/>
        <end position="205"/>
    </location>
</feature>
<organism evidence="8 9">
    <name type="scientific">Luteococcus peritonei</name>
    <dbReference type="NCBI Taxonomy" id="88874"/>
    <lineage>
        <taxon>Bacteria</taxon>
        <taxon>Bacillati</taxon>
        <taxon>Actinomycetota</taxon>
        <taxon>Actinomycetes</taxon>
        <taxon>Propionibacteriales</taxon>
        <taxon>Propionibacteriaceae</taxon>
        <taxon>Luteococcus</taxon>
    </lineage>
</organism>
<evidence type="ECO:0000256" key="6">
    <source>
        <dbReference type="SAM" id="Phobius"/>
    </source>
</evidence>
<keyword evidence="9" id="KW-1185">Reference proteome</keyword>
<dbReference type="InterPro" id="IPR036259">
    <property type="entry name" value="MFS_trans_sf"/>
</dbReference>
<feature type="transmembrane region" description="Helical" evidence="6">
    <location>
        <begin position="278"/>
        <end position="301"/>
    </location>
</feature>
<dbReference type="PANTHER" id="PTHR23511:SF34">
    <property type="entry name" value="SYNAPTIC VESICLE GLYCOPROTEIN 2"/>
    <property type="match status" value="1"/>
</dbReference>
<feature type="transmembrane region" description="Helical" evidence="6">
    <location>
        <begin position="96"/>
        <end position="115"/>
    </location>
</feature>
<keyword evidence="4 6" id="KW-1133">Transmembrane helix</keyword>
<evidence type="ECO:0000313" key="8">
    <source>
        <dbReference type="EMBL" id="MFD1889511.1"/>
    </source>
</evidence>
<evidence type="ECO:0000256" key="2">
    <source>
        <dbReference type="ARBA" id="ARBA00022448"/>
    </source>
</evidence>
<protein>
    <submittedName>
        <fullName evidence="8">MFS transporter</fullName>
    </submittedName>
</protein>
<comment type="caution">
    <text evidence="8">The sequence shown here is derived from an EMBL/GenBank/DDBJ whole genome shotgun (WGS) entry which is preliminary data.</text>
</comment>
<dbReference type="Proteomes" id="UP001597326">
    <property type="component" value="Unassembled WGS sequence"/>
</dbReference>